<reference evidence="1" key="1">
    <citation type="submission" date="2022-04" db="EMBL/GenBank/DDBJ databases">
        <authorList>
            <person name="Ren T."/>
        </authorList>
    </citation>
    <scope>NUCLEOTIDE SEQUENCE</scope>
    <source>
        <strain evidence="1">F63249</strain>
    </source>
</reference>
<protein>
    <recommendedName>
        <fullName evidence="3">DUF1735 domain-containing protein</fullName>
    </recommendedName>
</protein>
<keyword evidence="2" id="KW-1185">Reference proteome</keyword>
<organism evidence="1 2">
    <name type="scientific">Psychroserpens algicola</name>
    <dbReference type="NCBI Taxonomy" id="1719034"/>
    <lineage>
        <taxon>Bacteria</taxon>
        <taxon>Pseudomonadati</taxon>
        <taxon>Bacteroidota</taxon>
        <taxon>Flavobacteriia</taxon>
        <taxon>Flavobacteriales</taxon>
        <taxon>Flavobacteriaceae</taxon>
        <taxon>Psychroserpens</taxon>
    </lineage>
</organism>
<gene>
    <name evidence="1" type="ORF">MUY34_05365</name>
</gene>
<accession>A0ABT0H861</accession>
<dbReference type="Proteomes" id="UP001203687">
    <property type="component" value="Unassembled WGS sequence"/>
</dbReference>
<evidence type="ECO:0000313" key="2">
    <source>
        <dbReference type="Proteomes" id="UP001203687"/>
    </source>
</evidence>
<evidence type="ECO:0008006" key="3">
    <source>
        <dbReference type="Google" id="ProtNLM"/>
    </source>
</evidence>
<sequence>MKNRILKTIFMSVLISVGITGCSDDDKLPVDFDDLNVTGQPFATEISSEGSTNINKLDPASSSFSKTYQLFSLDDGFDVTNLSVFVSFAGLTTTADEALLYSIDPSSFDNGGTNPEVTINYNGADILAALSLPQTALEGGDVFSYRLAFTNEDGTFSDVSANFDNQSADHTFGSTVVCIAPPPAGTWSVDMADSYGDGWQPLTGDGGGPGIIITLNTGEVIELGLCTPYEDPGYDCVPEFSSGTQTFEIPEGTESADFFFAGDFWGEMSFQIYAPSGNLVASGAAGASAGPIAINLCNE</sequence>
<dbReference type="EMBL" id="JALPQF010000004">
    <property type="protein sequence ID" value="MCK8480040.1"/>
    <property type="molecule type" value="Genomic_DNA"/>
</dbReference>
<comment type="caution">
    <text evidence="1">The sequence shown here is derived from an EMBL/GenBank/DDBJ whole genome shotgun (WGS) entry which is preliminary data.</text>
</comment>
<name>A0ABT0H861_9FLAO</name>
<evidence type="ECO:0000313" key="1">
    <source>
        <dbReference type="EMBL" id="MCK8480040.1"/>
    </source>
</evidence>
<proteinExistence type="predicted"/>
<dbReference type="RefSeq" id="WP_204346322.1">
    <property type="nucleotide sequence ID" value="NZ_JACNMJ010000006.1"/>
</dbReference>
<dbReference type="PROSITE" id="PS51257">
    <property type="entry name" value="PROKAR_LIPOPROTEIN"/>
    <property type="match status" value="1"/>
</dbReference>